<dbReference type="PANTHER" id="PTHR33103">
    <property type="entry name" value="OS01G0153900 PROTEIN"/>
    <property type="match status" value="1"/>
</dbReference>
<proteinExistence type="predicted"/>
<keyword evidence="2" id="KW-1185">Reference proteome</keyword>
<comment type="caution">
    <text evidence="1">The sequence shown here is derived from an EMBL/GenBank/DDBJ whole genome shotgun (WGS) entry which is preliminary data.</text>
</comment>
<dbReference type="PANTHER" id="PTHR33103:SF27">
    <property type="entry name" value="OS04G0594700 PROTEIN"/>
    <property type="match status" value="1"/>
</dbReference>
<dbReference type="Proteomes" id="UP001058974">
    <property type="component" value="Chromosome 3"/>
</dbReference>
<accession>A0A9D4Y3M2</accession>
<dbReference type="AlphaFoldDB" id="A0A9D4Y3M2"/>
<protein>
    <recommendedName>
        <fullName evidence="3">DUF674 family protein</fullName>
    </recommendedName>
</protein>
<evidence type="ECO:0008006" key="3">
    <source>
        <dbReference type="Google" id="ProtNLM"/>
    </source>
</evidence>
<gene>
    <name evidence="1" type="ORF">KIW84_034289</name>
</gene>
<dbReference type="InterPro" id="IPR007750">
    <property type="entry name" value="DUF674"/>
</dbReference>
<sequence length="473" mass="52369">MAAAQSMEQVYKVRLRVMVDKESNKVLYVESGKDFVDALFGFLTLSLGTIARLVAKDSNIEAVRVGSLSSLYQSIADLDEQYLSTHACKEILLNPRNSMEPYCKQLKLNINDTVLSENTDSNQKRGFGKVMNRVLSPSPQPGCLRLENGFVKENATFIISDDLSVMPNVFGSVVHLHQKHKITNFEAVLEQNVEITKREACVVDILKLSMTSKTPLTDFIFRKKHVSVKHKYRNQTELKLGEVTSNQGRQMSVKVVRQKSTRKILFAEAGVDFIDFIFSFQTFPLGGVLHMLEGVSSLECIDNLYKSVANLSPDIYLMSQNVKEKLSKPLVKSSFGSGDGGYHGDSFLPLKLIDSMFSASNSSVLGKFAKGASMFMVTDDLVVTPISSFNAISYLNSLNVSMLDVEERVVKIGLKEGLSILKTSLTSTSALTNGLGNVFDLGWRSFGLRSVLLIVVVAFAVDVGRRAKSFYLK</sequence>
<reference evidence="1 2" key="1">
    <citation type="journal article" date="2022" name="Nat. Genet.">
        <title>Improved pea reference genome and pan-genome highlight genomic features and evolutionary characteristics.</title>
        <authorList>
            <person name="Yang T."/>
            <person name="Liu R."/>
            <person name="Luo Y."/>
            <person name="Hu S."/>
            <person name="Wang D."/>
            <person name="Wang C."/>
            <person name="Pandey M.K."/>
            <person name="Ge S."/>
            <person name="Xu Q."/>
            <person name="Li N."/>
            <person name="Li G."/>
            <person name="Huang Y."/>
            <person name="Saxena R.K."/>
            <person name="Ji Y."/>
            <person name="Li M."/>
            <person name="Yan X."/>
            <person name="He Y."/>
            <person name="Liu Y."/>
            <person name="Wang X."/>
            <person name="Xiang C."/>
            <person name="Varshney R.K."/>
            <person name="Ding H."/>
            <person name="Gao S."/>
            <person name="Zong X."/>
        </authorList>
    </citation>
    <scope>NUCLEOTIDE SEQUENCE [LARGE SCALE GENOMIC DNA]</scope>
    <source>
        <strain evidence="1 2">cv. Zhongwan 6</strain>
    </source>
</reference>
<evidence type="ECO:0000313" key="2">
    <source>
        <dbReference type="Proteomes" id="UP001058974"/>
    </source>
</evidence>
<dbReference type="Pfam" id="PF05056">
    <property type="entry name" value="DUF674"/>
    <property type="match status" value="2"/>
</dbReference>
<evidence type="ECO:0000313" key="1">
    <source>
        <dbReference type="EMBL" id="KAI5429661.1"/>
    </source>
</evidence>
<dbReference type="EMBL" id="JAMSHJ010000003">
    <property type="protein sequence ID" value="KAI5429661.1"/>
    <property type="molecule type" value="Genomic_DNA"/>
</dbReference>
<dbReference type="Gramene" id="Psat03G0428900-T1">
    <property type="protein sequence ID" value="KAI5429661.1"/>
    <property type="gene ID" value="KIW84_034289"/>
</dbReference>
<name>A0A9D4Y3M2_PEA</name>
<organism evidence="1 2">
    <name type="scientific">Pisum sativum</name>
    <name type="common">Garden pea</name>
    <name type="synonym">Lathyrus oleraceus</name>
    <dbReference type="NCBI Taxonomy" id="3888"/>
    <lineage>
        <taxon>Eukaryota</taxon>
        <taxon>Viridiplantae</taxon>
        <taxon>Streptophyta</taxon>
        <taxon>Embryophyta</taxon>
        <taxon>Tracheophyta</taxon>
        <taxon>Spermatophyta</taxon>
        <taxon>Magnoliopsida</taxon>
        <taxon>eudicotyledons</taxon>
        <taxon>Gunneridae</taxon>
        <taxon>Pentapetalae</taxon>
        <taxon>rosids</taxon>
        <taxon>fabids</taxon>
        <taxon>Fabales</taxon>
        <taxon>Fabaceae</taxon>
        <taxon>Papilionoideae</taxon>
        <taxon>50 kb inversion clade</taxon>
        <taxon>NPAAA clade</taxon>
        <taxon>Hologalegina</taxon>
        <taxon>IRL clade</taxon>
        <taxon>Fabeae</taxon>
        <taxon>Lathyrus</taxon>
    </lineage>
</organism>